<dbReference type="SUPFAM" id="SSF51206">
    <property type="entry name" value="cAMP-binding domain-like"/>
    <property type="match status" value="1"/>
</dbReference>
<dbReference type="InterPro" id="IPR000595">
    <property type="entry name" value="cNMP-bd_dom"/>
</dbReference>
<evidence type="ECO:0000313" key="2">
    <source>
        <dbReference type="EMBL" id="AHI30021.1"/>
    </source>
</evidence>
<dbReference type="EMBL" id="CP007151">
    <property type="protein sequence ID" value="AHI30021.1"/>
    <property type="molecule type" value="Genomic_DNA"/>
</dbReference>
<dbReference type="AlphaFoldDB" id="W5YLS0"/>
<accession>W5YLS0</accession>
<reference evidence="2 3" key="1">
    <citation type="journal article" date="2014" name="Genome Announc.">
        <title>Draft Genome Sequences of Marinobacter similis A3d10T and Marinobacter salarius R9SW1T.</title>
        <authorList>
            <person name="Ivanova E.P."/>
            <person name="Ng H.J."/>
            <person name="Webb H.K."/>
            <person name="Feng G."/>
            <person name="Oshima K."/>
            <person name="Hattori M."/>
            <person name="Ohkuma M."/>
            <person name="Sergeev A.F."/>
            <person name="Mikhailov V.V."/>
            <person name="Crawford R.J."/>
            <person name="Sawabe T."/>
        </authorList>
    </citation>
    <scope>NUCLEOTIDE SEQUENCE [LARGE SCALE GENOMIC DNA]</scope>
    <source>
        <strain evidence="2 3">A3d10</strain>
    </source>
</reference>
<dbReference type="PROSITE" id="PS50042">
    <property type="entry name" value="CNMP_BINDING_3"/>
    <property type="match status" value="1"/>
</dbReference>
<dbReference type="RefSeq" id="WP_041339512.1">
    <property type="nucleotide sequence ID" value="NZ_CP007151.1"/>
</dbReference>
<evidence type="ECO:0000259" key="1">
    <source>
        <dbReference type="PROSITE" id="PS50042"/>
    </source>
</evidence>
<dbReference type="SMART" id="SM00100">
    <property type="entry name" value="cNMP"/>
    <property type="match status" value="1"/>
</dbReference>
<dbReference type="Pfam" id="PF00027">
    <property type="entry name" value="cNMP_binding"/>
    <property type="match status" value="1"/>
</dbReference>
<evidence type="ECO:0000313" key="3">
    <source>
        <dbReference type="Proteomes" id="UP000061489"/>
    </source>
</evidence>
<dbReference type="OrthoDB" id="5740565at2"/>
<dbReference type="InterPro" id="IPR014710">
    <property type="entry name" value="RmlC-like_jellyroll"/>
</dbReference>
<protein>
    <recommendedName>
        <fullName evidence="1">Cyclic nucleotide-binding domain-containing protein</fullName>
    </recommendedName>
</protein>
<organism evidence="2 3">
    <name type="scientific">Marinobacter similis</name>
    <dbReference type="NCBI Taxonomy" id="1420916"/>
    <lineage>
        <taxon>Bacteria</taxon>
        <taxon>Pseudomonadati</taxon>
        <taxon>Pseudomonadota</taxon>
        <taxon>Gammaproteobacteria</taxon>
        <taxon>Pseudomonadales</taxon>
        <taxon>Marinobacteraceae</taxon>
        <taxon>Marinobacter</taxon>
    </lineage>
</organism>
<gene>
    <name evidence="2" type="ORF">AU14_05485</name>
</gene>
<keyword evidence="3" id="KW-1185">Reference proteome</keyword>
<sequence length="195" mass="21949">MRENDALDYWHGQGPDYFRELSTFGALPDEAVLRMLQKGRVISLEAGERLYSKGESSEEFYIVLSGRMNSWMPRRDGGWTLARCHEPGDDMGFVPMIALVDRPANTQAEVDSVVLEISCGQFLDLQQKEPDVFGLMLLNLVRGMARTVITMVSIMAERDSQLHKVYAKRPSPGKSDLRYCPVLGLSLARGSMLKF</sequence>
<proteinExistence type="predicted"/>
<dbReference type="Proteomes" id="UP000061489">
    <property type="component" value="Chromosome"/>
</dbReference>
<dbReference type="CDD" id="cd00038">
    <property type="entry name" value="CAP_ED"/>
    <property type="match status" value="1"/>
</dbReference>
<dbReference type="Gene3D" id="2.60.120.10">
    <property type="entry name" value="Jelly Rolls"/>
    <property type="match status" value="1"/>
</dbReference>
<dbReference type="HOGENOM" id="CLU_1592609_0_0_6"/>
<dbReference type="InterPro" id="IPR018490">
    <property type="entry name" value="cNMP-bd_dom_sf"/>
</dbReference>
<name>W5YLS0_9GAMM</name>
<dbReference type="STRING" id="1420916.AU14_05485"/>
<dbReference type="KEGG" id="msx:AU14_05485"/>
<feature type="domain" description="Cyclic nucleotide-binding" evidence="1">
    <location>
        <begin position="23"/>
        <end position="143"/>
    </location>
</feature>